<evidence type="ECO:0000256" key="2">
    <source>
        <dbReference type="ARBA" id="ARBA00022676"/>
    </source>
</evidence>
<dbReference type="Pfam" id="PF00535">
    <property type="entry name" value="Glycos_transf_2"/>
    <property type="match status" value="1"/>
</dbReference>
<reference evidence="6 7" key="1">
    <citation type="submission" date="2019-06" db="EMBL/GenBank/DDBJ databases">
        <title>Flavobacteriaceae Paucihalobacterium erythroidium CWB-1, complete genome.</title>
        <authorList>
            <person name="Wu S."/>
        </authorList>
    </citation>
    <scope>NUCLEOTIDE SEQUENCE [LARGE SCALE GENOMIC DNA]</scope>
    <source>
        <strain evidence="6 7">CWB-1</strain>
    </source>
</reference>
<keyword evidence="7" id="KW-1185">Reference proteome</keyword>
<accession>A0A506PPM8</accession>
<dbReference type="SUPFAM" id="SSF53448">
    <property type="entry name" value="Nucleotide-diphospho-sugar transferases"/>
    <property type="match status" value="1"/>
</dbReference>
<evidence type="ECO:0000256" key="3">
    <source>
        <dbReference type="ARBA" id="ARBA00022679"/>
    </source>
</evidence>
<keyword evidence="4" id="KW-1133">Transmembrane helix</keyword>
<dbReference type="InterPro" id="IPR029044">
    <property type="entry name" value="Nucleotide-diphossugar_trans"/>
</dbReference>
<keyword evidence="4" id="KW-0472">Membrane</keyword>
<keyword evidence="4" id="KW-0812">Transmembrane</keyword>
<feature type="transmembrane region" description="Helical" evidence="4">
    <location>
        <begin position="282"/>
        <end position="302"/>
    </location>
</feature>
<dbReference type="EMBL" id="VHIQ01000001">
    <property type="protein sequence ID" value="TPV35664.1"/>
    <property type="molecule type" value="Genomic_DNA"/>
</dbReference>
<evidence type="ECO:0000256" key="4">
    <source>
        <dbReference type="SAM" id="Phobius"/>
    </source>
</evidence>
<gene>
    <name evidence="6" type="ORF">FJ651_01765</name>
</gene>
<dbReference type="RefSeq" id="WP_140988673.1">
    <property type="nucleotide sequence ID" value="NZ_VHIQ01000001.1"/>
</dbReference>
<evidence type="ECO:0000256" key="1">
    <source>
        <dbReference type="ARBA" id="ARBA00006739"/>
    </source>
</evidence>
<feature type="transmembrane region" description="Helical" evidence="4">
    <location>
        <begin position="339"/>
        <end position="362"/>
    </location>
</feature>
<name>A0A506PPM8_9FLAO</name>
<feature type="transmembrane region" description="Helical" evidence="4">
    <location>
        <begin position="6"/>
        <end position="24"/>
    </location>
</feature>
<dbReference type="Proteomes" id="UP000317332">
    <property type="component" value="Unassembled WGS sequence"/>
</dbReference>
<dbReference type="Gene3D" id="3.90.550.10">
    <property type="entry name" value="Spore Coat Polysaccharide Biosynthesis Protein SpsA, Chain A"/>
    <property type="match status" value="1"/>
</dbReference>
<dbReference type="GO" id="GO:0016757">
    <property type="term" value="F:glycosyltransferase activity"/>
    <property type="evidence" value="ECO:0007669"/>
    <property type="project" value="UniProtKB-KW"/>
</dbReference>
<organism evidence="6 7">
    <name type="scientific">Paucihalobacter ruber</name>
    <dbReference type="NCBI Taxonomy" id="2567861"/>
    <lineage>
        <taxon>Bacteria</taxon>
        <taxon>Pseudomonadati</taxon>
        <taxon>Bacteroidota</taxon>
        <taxon>Flavobacteriia</taxon>
        <taxon>Flavobacteriales</taxon>
        <taxon>Flavobacteriaceae</taxon>
        <taxon>Paucihalobacter</taxon>
    </lineage>
</organism>
<evidence type="ECO:0000259" key="5">
    <source>
        <dbReference type="Pfam" id="PF00535"/>
    </source>
</evidence>
<feature type="transmembrane region" description="Helical" evidence="4">
    <location>
        <begin position="308"/>
        <end position="327"/>
    </location>
</feature>
<feature type="domain" description="Glycosyltransferase 2-like" evidence="5">
    <location>
        <begin position="44"/>
        <end position="178"/>
    </location>
</feature>
<dbReference type="AlphaFoldDB" id="A0A506PPM8"/>
<dbReference type="InterPro" id="IPR001173">
    <property type="entry name" value="Glyco_trans_2-like"/>
</dbReference>
<protein>
    <submittedName>
        <fullName evidence="6">Glycosyltransferase</fullName>
    </submittedName>
</protein>
<comment type="caution">
    <text evidence="6">The sequence shown here is derived from an EMBL/GenBank/DDBJ whole genome shotgun (WGS) entry which is preliminary data.</text>
</comment>
<keyword evidence="2" id="KW-0328">Glycosyltransferase</keyword>
<evidence type="ECO:0000313" key="6">
    <source>
        <dbReference type="EMBL" id="TPV35664.1"/>
    </source>
</evidence>
<dbReference type="PANTHER" id="PTHR43630">
    <property type="entry name" value="POLY-BETA-1,6-N-ACETYL-D-GLUCOSAMINE SYNTHASE"/>
    <property type="match status" value="1"/>
</dbReference>
<keyword evidence="3 6" id="KW-0808">Transferase</keyword>
<sequence>MLAEALFYLFTVIIGIQALYYLFVFSKFTFLNTTDTETKNIPVSVIICAKNEAENLKQYLPLIIQQDYPSFEIVLVDDNSSDDSLEIMESFTEKHKNIKIVKVKPIDKFWGNKKYPLTLGIKAASNNFLLFTDADCQPISKQWIKSMASNFTSSKSLVLGYGGISGKKNSLLNKLIRYETLLTAVQYFSFATFGMPYMGVGRNLAYRKDLFFEASGFMNHMHIKSGDDDLFVNQVATAHNTTICFNKESFTYSEGKNSFKNWVYQKRRHTITSKYYKPKHKLLLGFFYLSQLIFWILAIVLIVLQVKLVWVLALIFLRLLIQQIILIKGAIKLNENSLVFWMVFLDFFLVFSQLIIFTLNLISKPKHWK</sequence>
<comment type="similarity">
    <text evidence="1">Belongs to the glycosyltransferase 2 family.</text>
</comment>
<dbReference type="PANTHER" id="PTHR43630:SF1">
    <property type="entry name" value="POLY-BETA-1,6-N-ACETYL-D-GLUCOSAMINE SYNTHASE"/>
    <property type="match status" value="1"/>
</dbReference>
<evidence type="ECO:0000313" key="7">
    <source>
        <dbReference type="Proteomes" id="UP000317332"/>
    </source>
</evidence>
<dbReference type="OrthoDB" id="9800276at2"/>
<proteinExistence type="inferred from homology"/>